<evidence type="ECO:0000313" key="3">
    <source>
        <dbReference type="Proteomes" id="UP001216907"/>
    </source>
</evidence>
<dbReference type="PANTHER" id="PTHR12558:SF13">
    <property type="entry name" value="CELL DIVISION CYCLE PROTEIN 27 HOMOLOG"/>
    <property type="match status" value="1"/>
</dbReference>
<dbReference type="EMBL" id="JARRAG010000001">
    <property type="protein sequence ID" value="MDG3003768.1"/>
    <property type="molecule type" value="Genomic_DNA"/>
</dbReference>
<keyword evidence="1" id="KW-0802">TPR repeat</keyword>
<organism evidence="2 3">
    <name type="scientific">Paludisphaera mucosa</name>
    <dbReference type="NCBI Taxonomy" id="3030827"/>
    <lineage>
        <taxon>Bacteria</taxon>
        <taxon>Pseudomonadati</taxon>
        <taxon>Planctomycetota</taxon>
        <taxon>Planctomycetia</taxon>
        <taxon>Isosphaerales</taxon>
        <taxon>Isosphaeraceae</taxon>
        <taxon>Paludisphaera</taxon>
    </lineage>
</organism>
<dbReference type="Gene3D" id="1.25.40.10">
    <property type="entry name" value="Tetratricopeptide repeat domain"/>
    <property type="match status" value="3"/>
</dbReference>
<dbReference type="SMART" id="SM00028">
    <property type="entry name" value="TPR"/>
    <property type="match status" value="5"/>
</dbReference>
<evidence type="ECO:0000256" key="1">
    <source>
        <dbReference type="PROSITE-ProRule" id="PRU00339"/>
    </source>
</evidence>
<dbReference type="Pfam" id="PF13432">
    <property type="entry name" value="TPR_16"/>
    <property type="match status" value="2"/>
</dbReference>
<gene>
    <name evidence="2" type="ORF">PZE19_08300</name>
</gene>
<protein>
    <recommendedName>
        <fullName evidence="4">Tetratricopeptide repeat protein</fullName>
    </recommendedName>
</protein>
<dbReference type="Proteomes" id="UP001216907">
    <property type="component" value="Unassembled WGS sequence"/>
</dbReference>
<name>A0ABT6F861_9BACT</name>
<dbReference type="PANTHER" id="PTHR12558">
    <property type="entry name" value="CELL DIVISION CYCLE 16,23,27"/>
    <property type="match status" value="1"/>
</dbReference>
<evidence type="ECO:0000313" key="2">
    <source>
        <dbReference type="EMBL" id="MDG3003768.1"/>
    </source>
</evidence>
<dbReference type="InterPro" id="IPR011990">
    <property type="entry name" value="TPR-like_helical_dom_sf"/>
</dbReference>
<feature type="repeat" description="TPR" evidence="1">
    <location>
        <begin position="13"/>
        <end position="46"/>
    </location>
</feature>
<dbReference type="SUPFAM" id="SSF48452">
    <property type="entry name" value="TPR-like"/>
    <property type="match status" value="2"/>
</dbReference>
<dbReference type="RefSeq" id="WP_277860117.1">
    <property type="nucleotide sequence ID" value="NZ_JARRAG010000001.1"/>
</dbReference>
<sequence>MPPESDPQDLSKARTFFQYGNDAALKSNLDYAVDMYKQACKLAPDNLTFRQALRGAQRRKFQNEPSKVGRLVGMTNKPIHMRARSARGKERYTTALEICEEAFTNNPWDVTAAREASEAAERLDFFPLAQWYLESVQSEVGKDAEFHRHAAHVHELCESWPKAIAAWEAVKKIDPYDDEANRKINGLSASATIKRAKYEDQIDRKEDPKDTAADVAADLERLKQEKMSPEERLHKEIQKDPKAVWPYIELAEIFRKRSQFEHAEKILGAGLKAVPKDAMLLQNYFEVQTTRLKRAMEALTKRVDDDPTDVTSKAKLEQISRMLLDYEIKEYRRRIALSPEDHNLHFQLGLCLARDGKHGEAIGEFQLAKGSPNLKVQALLQAGMSFEADGRGKLAERTYQEALKAMEEGDTASFNAIHYQLGRVNESLGNMEAAEEHYNEVAANDYTYRDVAQRLRNLN</sequence>
<keyword evidence="3" id="KW-1185">Reference proteome</keyword>
<accession>A0ABT6F861</accession>
<comment type="caution">
    <text evidence="2">The sequence shown here is derived from an EMBL/GenBank/DDBJ whole genome shotgun (WGS) entry which is preliminary data.</text>
</comment>
<evidence type="ECO:0008006" key="4">
    <source>
        <dbReference type="Google" id="ProtNLM"/>
    </source>
</evidence>
<dbReference type="InterPro" id="IPR019734">
    <property type="entry name" value="TPR_rpt"/>
</dbReference>
<reference evidence="2 3" key="1">
    <citation type="submission" date="2023-03" db="EMBL/GenBank/DDBJ databases">
        <title>Paludisphaera mucosa sp. nov. a novel planctomycete from northern fen.</title>
        <authorList>
            <person name="Ivanova A."/>
        </authorList>
    </citation>
    <scope>NUCLEOTIDE SEQUENCE [LARGE SCALE GENOMIC DNA]</scope>
    <source>
        <strain evidence="2 3">Pla2</strain>
    </source>
</reference>
<dbReference type="PROSITE" id="PS50005">
    <property type="entry name" value="TPR"/>
    <property type="match status" value="1"/>
</dbReference>
<proteinExistence type="predicted"/>